<comment type="caution">
    <text evidence="1">The sequence shown here is derived from an EMBL/GenBank/DDBJ whole genome shotgun (WGS) entry which is preliminary data.</text>
</comment>
<accession>A0ABP0HN59</accession>
<protein>
    <submittedName>
        <fullName evidence="1">Uncharacterized protein</fullName>
    </submittedName>
</protein>
<evidence type="ECO:0000313" key="2">
    <source>
        <dbReference type="Proteomes" id="UP001642464"/>
    </source>
</evidence>
<keyword evidence="2" id="KW-1185">Reference proteome</keyword>
<reference evidence="1 2" key="1">
    <citation type="submission" date="2024-02" db="EMBL/GenBank/DDBJ databases">
        <authorList>
            <person name="Chen Y."/>
            <person name="Shah S."/>
            <person name="Dougan E. K."/>
            <person name="Thang M."/>
            <person name="Chan C."/>
        </authorList>
    </citation>
    <scope>NUCLEOTIDE SEQUENCE [LARGE SCALE GENOMIC DNA]</scope>
</reference>
<proteinExistence type="predicted"/>
<dbReference type="Proteomes" id="UP001642464">
    <property type="component" value="Unassembled WGS sequence"/>
</dbReference>
<organism evidence="1 2">
    <name type="scientific">Durusdinium trenchii</name>
    <dbReference type="NCBI Taxonomy" id="1381693"/>
    <lineage>
        <taxon>Eukaryota</taxon>
        <taxon>Sar</taxon>
        <taxon>Alveolata</taxon>
        <taxon>Dinophyceae</taxon>
        <taxon>Suessiales</taxon>
        <taxon>Symbiodiniaceae</taxon>
        <taxon>Durusdinium</taxon>
    </lineage>
</organism>
<evidence type="ECO:0000313" key="1">
    <source>
        <dbReference type="EMBL" id="CAK8991158.1"/>
    </source>
</evidence>
<name>A0ABP0HN59_9DINO</name>
<dbReference type="EMBL" id="CAXAMM010001237">
    <property type="protein sequence ID" value="CAK8991158.1"/>
    <property type="molecule type" value="Genomic_DNA"/>
</dbReference>
<sequence length="138" mass="15074">MNAFVLGAADVPPAVADAQERLLPQLWSKARIASRQLTLPPGAELQSVDPLFGEVLNCLTVAFAVNCRWTEIWASSWSDGLTIETPVLSNDLSRWGLSFTAALSKALEHLRARTKRGPPAERRWEHHPTGCGESCLLG</sequence>
<gene>
    <name evidence="1" type="ORF">SCF082_LOCUS2544</name>
</gene>